<dbReference type="InterPro" id="IPR021457">
    <property type="entry name" value="DUF3108"/>
</dbReference>
<evidence type="ECO:0000313" key="3">
    <source>
        <dbReference type="Proteomes" id="UP000248330"/>
    </source>
</evidence>
<dbReference type="OrthoDB" id="6007799at2"/>
<organism evidence="2 3">
    <name type="scientific">Sinimarinibacterium flocculans</name>
    <dbReference type="NCBI Taxonomy" id="985250"/>
    <lineage>
        <taxon>Bacteria</taxon>
        <taxon>Pseudomonadati</taxon>
        <taxon>Pseudomonadota</taxon>
        <taxon>Gammaproteobacteria</taxon>
        <taxon>Nevskiales</taxon>
        <taxon>Nevskiaceae</taxon>
        <taxon>Sinimarinibacterium</taxon>
    </lineage>
</organism>
<keyword evidence="3" id="KW-1185">Reference proteome</keyword>
<name>A0A318EF43_9GAMM</name>
<protein>
    <submittedName>
        <fullName evidence="2">Uncharacterized protein DUF3108</fullName>
    </submittedName>
</protein>
<dbReference type="Pfam" id="PF11306">
    <property type="entry name" value="DUF3108"/>
    <property type="match status" value="1"/>
</dbReference>
<dbReference type="EMBL" id="QICN01000001">
    <property type="protein sequence ID" value="PXV71443.1"/>
    <property type="molecule type" value="Genomic_DNA"/>
</dbReference>
<proteinExistence type="predicted"/>
<accession>A0A318EF43</accession>
<evidence type="ECO:0000256" key="1">
    <source>
        <dbReference type="SAM" id="SignalP"/>
    </source>
</evidence>
<reference evidence="2 3" key="1">
    <citation type="submission" date="2018-04" db="EMBL/GenBank/DDBJ databases">
        <title>Genomic Encyclopedia of Type Strains, Phase IV (KMG-IV): sequencing the most valuable type-strain genomes for metagenomic binning, comparative biology and taxonomic classification.</title>
        <authorList>
            <person name="Goeker M."/>
        </authorList>
    </citation>
    <scope>NUCLEOTIDE SEQUENCE [LARGE SCALE GENOMIC DNA]</scope>
    <source>
        <strain evidence="2 3">DSM 104150</strain>
    </source>
</reference>
<evidence type="ECO:0000313" key="2">
    <source>
        <dbReference type="EMBL" id="PXV71443.1"/>
    </source>
</evidence>
<sequence length="267" mass="30412">MRRLMAALLILAVASGVRAQAQESVQALPQEQTQTQGQEQAREAGADAAVFDPVAHLLDRSHRYSVEWAGISLGKGTIALQGDAGGCYRFESTTDPIALVRWTYGAPREQSRFCVRDGAIVPVTYAYINEKREKDSFRLDFAEDNSEVRMLKRGDLQVREIADQETYDPFLMREVVRLWVLRHLAGVAPAQAAFTMVDDDRIKTYRFAIGEREIVDVPAGRVDALRVDRLDDRRPHHYWLDPERGYIPVKIEQLKEDKVELRMLLLE</sequence>
<dbReference type="Proteomes" id="UP000248330">
    <property type="component" value="Unassembled WGS sequence"/>
</dbReference>
<comment type="caution">
    <text evidence="2">The sequence shown here is derived from an EMBL/GenBank/DDBJ whole genome shotgun (WGS) entry which is preliminary data.</text>
</comment>
<dbReference type="AlphaFoldDB" id="A0A318EF43"/>
<gene>
    <name evidence="2" type="ORF">C8D93_101494</name>
</gene>
<keyword evidence="1" id="KW-0732">Signal</keyword>
<feature type="signal peptide" evidence="1">
    <location>
        <begin position="1"/>
        <end position="19"/>
    </location>
</feature>
<feature type="chain" id="PRO_5016377642" evidence="1">
    <location>
        <begin position="20"/>
        <end position="267"/>
    </location>
</feature>
<dbReference type="RefSeq" id="WP_110263556.1">
    <property type="nucleotide sequence ID" value="NZ_CAKZQT010000007.1"/>
</dbReference>